<name>A0A914DW99_9BILA</name>
<accession>A0A914DW99</accession>
<dbReference type="AlphaFoldDB" id="A0A914DW99"/>
<sequence length="176" mass="20135">MKKLKRRISQAFKGKSSSHSKELETDAPILTQSSYLRMPNVGLSLPTNAYGFGSQFRTCSLSDSMNQLAERLAADGVIFEEGNGDYTKHYPTYYPDQYRDHSSTARRYKKGSENGLMFRPCSTTALNHTGVVHYPDVDQGPQFVMRPKKYEYKRNNKGRINSWHATRFFNNSSDVK</sequence>
<dbReference type="Proteomes" id="UP000887540">
    <property type="component" value="Unplaced"/>
</dbReference>
<dbReference type="WBParaSite" id="ACRNAN_scaffold4485.g14857.t1">
    <property type="protein sequence ID" value="ACRNAN_scaffold4485.g14857.t1"/>
    <property type="gene ID" value="ACRNAN_scaffold4485.g14857"/>
</dbReference>
<reference evidence="3" key="1">
    <citation type="submission" date="2022-11" db="UniProtKB">
        <authorList>
            <consortium name="WormBaseParasite"/>
        </authorList>
    </citation>
    <scope>IDENTIFICATION</scope>
</reference>
<feature type="region of interest" description="Disordered" evidence="1">
    <location>
        <begin position="1"/>
        <end position="24"/>
    </location>
</feature>
<proteinExistence type="predicted"/>
<organism evidence="2 3">
    <name type="scientific">Acrobeloides nanus</name>
    <dbReference type="NCBI Taxonomy" id="290746"/>
    <lineage>
        <taxon>Eukaryota</taxon>
        <taxon>Metazoa</taxon>
        <taxon>Ecdysozoa</taxon>
        <taxon>Nematoda</taxon>
        <taxon>Chromadorea</taxon>
        <taxon>Rhabditida</taxon>
        <taxon>Tylenchina</taxon>
        <taxon>Cephalobomorpha</taxon>
        <taxon>Cephaloboidea</taxon>
        <taxon>Cephalobidae</taxon>
        <taxon>Acrobeloides</taxon>
    </lineage>
</organism>
<keyword evidence="2" id="KW-1185">Reference proteome</keyword>
<evidence type="ECO:0000313" key="2">
    <source>
        <dbReference type="Proteomes" id="UP000887540"/>
    </source>
</evidence>
<evidence type="ECO:0000313" key="3">
    <source>
        <dbReference type="WBParaSite" id="ACRNAN_scaffold4485.g14857.t1"/>
    </source>
</evidence>
<protein>
    <submittedName>
        <fullName evidence="3">Uncharacterized protein</fullName>
    </submittedName>
</protein>
<evidence type="ECO:0000256" key="1">
    <source>
        <dbReference type="SAM" id="MobiDB-lite"/>
    </source>
</evidence>